<dbReference type="Pfam" id="PF02458">
    <property type="entry name" value="Transferase"/>
    <property type="match status" value="1"/>
</dbReference>
<sequence>MSSFSRLLSTISKKVVKPFSPTPSTQKIHKLSLLDQCMGNFYMPLVLFYPKHQLEQGPKQLSKLLETSFSKVLTYHQPWVGSLRDNATIHCDGTGAEFFEVEVNCPMDQIVHRPDLTFPPGSPWKNVPHVNDGGRLSVAQLSHFDCGGIAISVCMSHKVGDARSAFSFLKDWATLTRQQSNDQLSCPSYSNDQLSCPSYSNDQLSCPLYSNDQLSCPSYYVQDSLMPSLPDGPLKFPVVVEPNGEESIEFEKRFFLSESNIRALKALIVDDPSSIVQNPTTTEVVSAIVYKCAAIAGANTSNGNNDSSSQMVFVSDLRKTIPPSIKSTSTIGNILTTFSTPMYNLEDLRLPKLVADIRKSKHELSTRDNFNENRWVSEMIEYANKINTGTGYELSYRRDSSSHDVYRCSSVCNIPFQDLDFGWGRPTRASIASTPFNNMIYLMNTQDQNRGIEVFINLDQQQMSIFEQDKEFLQFASPVGDNNVHEDKEKLYCL</sequence>
<protein>
    <submittedName>
        <fullName evidence="5">Acylsugar acyltransferase 3-like</fullName>
    </submittedName>
</protein>
<dbReference type="PANTHER" id="PTHR31623">
    <property type="entry name" value="F21J9.9"/>
    <property type="match status" value="1"/>
</dbReference>
<reference evidence="4" key="1">
    <citation type="journal article" date="2014" name="Nat. Genet.">
        <title>The genome of the stress-tolerant wild tomato species Solanum pennellii.</title>
        <authorList>
            <person name="Bolger A."/>
            <person name="Scossa F."/>
            <person name="Bolger M.E."/>
            <person name="Lanz C."/>
            <person name="Maumus F."/>
            <person name="Tohge T."/>
            <person name="Quesneville H."/>
            <person name="Alseekh S."/>
            <person name="Sorensen I."/>
            <person name="Lichtenstein G."/>
            <person name="Fich E.A."/>
            <person name="Conte M."/>
            <person name="Keller H."/>
            <person name="Schneeberger K."/>
            <person name="Schwacke R."/>
            <person name="Ofner I."/>
            <person name="Vrebalov J."/>
            <person name="Xu Y."/>
            <person name="Osorio S."/>
            <person name="Aflitos S.A."/>
            <person name="Schijlen E."/>
            <person name="Jimenez-Gomez J.M."/>
            <person name="Ryngajllo M."/>
            <person name="Kimura S."/>
            <person name="Kumar R."/>
            <person name="Koenig D."/>
            <person name="Headland L.R."/>
            <person name="Maloof J.N."/>
            <person name="Sinha N."/>
            <person name="van Ham R.C."/>
            <person name="Lankhorst R.K."/>
            <person name="Mao L."/>
            <person name="Vogel A."/>
            <person name="Arsova B."/>
            <person name="Panstruga R."/>
            <person name="Fei Z."/>
            <person name="Rose J.K."/>
            <person name="Zamir D."/>
            <person name="Carrari F."/>
            <person name="Giovannoni J.J."/>
            <person name="Weigel D."/>
            <person name="Usadel B."/>
            <person name="Fernie A.R."/>
        </authorList>
    </citation>
    <scope>NUCLEOTIDE SEQUENCE [LARGE SCALE GENOMIC DNA]</scope>
    <source>
        <strain evidence="4">cv. LA0716</strain>
    </source>
</reference>
<evidence type="ECO:0000313" key="4">
    <source>
        <dbReference type="Proteomes" id="UP000694930"/>
    </source>
</evidence>
<organism evidence="4 5">
    <name type="scientific">Solanum pennellii</name>
    <name type="common">Tomato</name>
    <name type="synonym">Lycopersicon pennellii</name>
    <dbReference type="NCBI Taxonomy" id="28526"/>
    <lineage>
        <taxon>Eukaryota</taxon>
        <taxon>Viridiplantae</taxon>
        <taxon>Streptophyta</taxon>
        <taxon>Embryophyta</taxon>
        <taxon>Tracheophyta</taxon>
        <taxon>Spermatophyta</taxon>
        <taxon>Magnoliopsida</taxon>
        <taxon>eudicotyledons</taxon>
        <taxon>Gunneridae</taxon>
        <taxon>Pentapetalae</taxon>
        <taxon>asterids</taxon>
        <taxon>lamiids</taxon>
        <taxon>Solanales</taxon>
        <taxon>Solanaceae</taxon>
        <taxon>Solanoideae</taxon>
        <taxon>Solaneae</taxon>
        <taxon>Solanum</taxon>
        <taxon>Solanum subgen. Lycopersicon</taxon>
    </lineage>
</organism>
<keyword evidence="2" id="KW-0808">Transferase</keyword>
<name>A0ABM1FJB7_SOLPN</name>
<dbReference type="Gene3D" id="3.30.559.10">
    <property type="entry name" value="Chloramphenicol acetyltransferase-like domain"/>
    <property type="match status" value="2"/>
</dbReference>
<evidence type="ECO:0000256" key="2">
    <source>
        <dbReference type="ARBA" id="ARBA00022679"/>
    </source>
</evidence>
<keyword evidence="3" id="KW-0012">Acyltransferase</keyword>
<comment type="similarity">
    <text evidence="1">Belongs to the plant acyltransferase family.</text>
</comment>
<evidence type="ECO:0000313" key="5">
    <source>
        <dbReference type="RefSeq" id="XP_015057747.1"/>
    </source>
</evidence>
<dbReference type="InterPro" id="IPR023213">
    <property type="entry name" value="CAT-like_dom_sf"/>
</dbReference>
<evidence type="ECO:0000256" key="3">
    <source>
        <dbReference type="ARBA" id="ARBA00023315"/>
    </source>
</evidence>
<dbReference type="Proteomes" id="UP000694930">
    <property type="component" value="Chromosome 11"/>
</dbReference>
<dbReference type="GeneID" id="107004042"/>
<accession>A0ABM1FJB7</accession>
<reference evidence="5" key="2">
    <citation type="submission" date="2025-08" db="UniProtKB">
        <authorList>
            <consortium name="RefSeq"/>
        </authorList>
    </citation>
    <scope>IDENTIFICATION</scope>
</reference>
<proteinExistence type="inferred from homology"/>
<dbReference type="PANTHER" id="PTHR31623:SF39">
    <property type="entry name" value="ACYLSUGAR ACYLTRANSFERASE 3-LIKE"/>
    <property type="match status" value="1"/>
</dbReference>
<dbReference type="RefSeq" id="XP_015057747.1">
    <property type="nucleotide sequence ID" value="XM_015202261.1"/>
</dbReference>
<gene>
    <name evidence="5" type="primary">LOC107004042</name>
</gene>
<keyword evidence="4" id="KW-1185">Reference proteome</keyword>
<evidence type="ECO:0000256" key="1">
    <source>
        <dbReference type="ARBA" id="ARBA00009861"/>
    </source>
</evidence>